<sequence length="121" mass="13906">MVTMVSKLALSSEPGWGVAFRNGASIEAYQQSLFWLLSKGMPCDMRDITLSDFLGSIVVVCQFSLQKLVEFLDFNEIPYFLEDDRVRWLLPSNISNIYYIQWKKHTIELNNSELYGGSILN</sequence>
<protein>
    <submittedName>
        <fullName evidence="1">Uncharacterized protein</fullName>
    </submittedName>
</protein>
<evidence type="ECO:0000313" key="2">
    <source>
        <dbReference type="Proteomes" id="UP000321124"/>
    </source>
</evidence>
<evidence type="ECO:0000313" key="1">
    <source>
        <dbReference type="EMBL" id="QDZ92713.1"/>
    </source>
</evidence>
<proteinExistence type="predicted"/>
<dbReference type="Proteomes" id="UP000321124">
    <property type="component" value="Chromosome"/>
</dbReference>
<reference evidence="1 2" key="1">
    <citation type="journal article" date="2019" name="Ecotoxicol. Environ. Saf.">
        <title>Microbial characterization of heavy metal resistant bacterial strains isolated from an electroplating wastewater treatment plant.</title>
        <authorList>
            <person name="Cai X."/>
            <person name="Zheng X."/>
            <person name="Zhang D."/>
            <person name="Iqbal W."/>
            <person name="Liu C."/>
            <person name="Yang B."/>
            <person name="Zhao X."/>
            <person name="Lu X."/>
            <person name="Mao Y."/>
        </authorList>
    </citation>
    <scope>NUCLEOTIDE SEQUENCE [LARGE SCALE GENOMIC DNA]</scope>
    <source>
        <strain evidence="1 2">Ni1-3</strain>
    </source>
</reference>
<accession>A0A5B8R197</accession>
<dbReference type="OrthoDB" id="6272749at2"/>
<dbReference type="RefSeq" id="WP_023266424.1">
    <property type="nucleotide sequence ID" value="NZ_BSOL01000029.1"/>
</dbReference>
<name>A0A5B8R197_9GAMM</name>
<gene>
    <name evidence="1" type="ORF">D0436_20825</name>
</gene>
<dbReference type="AlphaFoldDB" id="A0A5B8R197"/>
<organism evidence="1 2">
    <name type="scientific">Shewanella decolorationis</name>
    <dbReference type="NCBI Taxonomy" id="256839"/>
    <lineage>
        <taxon>Bacteria</taxon>
        <taxon>Pseudomonadati</taxon>
        <taxon>Pseudomonadota</taxon>
        <taxon>Gammaproteobacteria</taxon>
        <taxon>Alteromonadales</taxon>
        <taxon>Shewanellaceae</taxon>
        <taxon>Shewanella</taxon>
    </lineage>
</organism>
<dbReference type="EMBL" id="CP031775">
    <property type="protein sequence ID" value="QDZ92713.1"/>
    <property type="molecule type" value="Genomic_DNA"/>
</dbReference>
<dbReference type="KEGG" id="sdeo:D0436_20825"/>